<reference evidence="6" key="2">
    <citation type="submission" date="2021-04" db="EMBL/GenBank/DDBJ databases">
        <authorList>
            <person name="Gilroy R."/>
        </authorList>
    </citation>
    <scope>NUCLEOTIDE SEQUENCE</scope>
    <source>
        <strain evidence="6">CHK195-9823</strain>
    </source>
</reference>
<comment type="caution">
    <text evidence="6">The sequence shown here is derived from an EMBL/GenBank/DDBJ whole genome shotgun (WGS) entry which is preliminary data.</text>
</comment>
<dbReference type="Proteomes" id="UP000886814">
    <property type="component" value="Unassembled WGS sequence"/>
</dbReference>
<name>A0A9D1PEE7_9FIRM</name>
<dbReference type="CDD" id="cd13585">
    <property type="entry name" value="PBP2_TMBP_like"/>
    <property type="match status" value="1"/>
</dbReference>
<feature type="chain" id="PRO_5039697182" evidence="5">
    <location>
        <begin position="25"/>
        <end position="438"/>
    </location>
</feature>
<dbReference type="PANTHER" id="PTHR43649">
    <property type="entry name" value="ARABINOSE-BINDING PROTEIN-RELATED"/>
    <property type="match status" value="1"/>
</dbReference>
<dbReference type="PROSITE" id="PS51257">
    <property type="entry name" value="PROKAR_LIPOPROTEIN"/>
    <property type="match status" value="1"/>
</dbReference>
<evidence type="ECO:0000313" key="7">
    <source>
        <dbReference type="Proteomes" id="UP000886814"/>
    </source>
</evidence>
<dbReference type="AlphaFoldDB" id="A0A9D1PEE7"/>
<reference evidence="6" key="1">
    <citation type="journal article" date="2021" name="PeerJ">
        <title>Extensive microbial diversity within the chicken gut microbiome revealed by metagenomics and culture.</title>
        <authorList>
            <person name="Gilroy R."/>
            <person name="Ravi A."/>
            <person name="Getino M."/>
            <person name="Pursley I."/>
            <person name="Horton D.L."/>
            <person name="Alikhan N.F."/>
            <person name="Baker D."/>
            <person name="Gharbi K."/>
            <person name="Hall N."/>
            <person name="Watson M."/>
            <person name="Adriaenssens E.M."/>
            <person name="Foster-Nyarko E."/>
            <person name="Jarju S."/>
            <person name="Secka A."/>
            <person name="Antonio M."/>
            <person name="Oren A."/>
            <person name="Chaudhuri R.R."/>
            <person name="La Ragione R."/>
            <person name="Hildebrand F."/>
            <person name="Pallen M.J."/>
        </authorList>
    </citation>
    <scope>NUCLEOTIDE SEQUENCE</scope>
    <source>
        <strain evidence="6">CHK195-9823</strain>
    </source>
</reference>
<dbReference type="PANTHER" id="PTHR43649:SF31">
    <property type="entry name" value="SN-GLYCEROL-3-PHOSPHATE-BINDING PERIPLASMIC PROTEIN UGPB"/>
    <property type="match status" value="1"/>
</dbReference>
<feature type="signal peptide" evidence="5">
    <location>
        <begin position="1"/>
        <end position="24"/>
    </location>
</feature>
<keyword evidence="3" id="KW-0813">Transport</keyword>
<evidence type="ECO:0000256" key="2">
    <source>
        <dbReference type="ARBA" id="ARBA00008520"/>
    </source>
</evidence>
<protein>
    <submittedName>
        <fullName evidence="6">Sugar ABC transporter substrate-binding protein</fullName>
    </submittedName>
</protein>
<evidence type="ECO:0000256" key="3">
    <source>
        <dbReference type="ARBA" id="ARBA00022448"/>
    </source>
</evidence>
<dbReference type="Gene3D" id="3.40.190.10">
    <property type="entry name" value="Periplasmic binding protein-like II"/>
    <property type="match status" value="1"/>
</dbReference>
<dbReference type="InterPro" id="IPR050490">
    <property type="entry name" value="Bact_solute-bd_prot1"/>
</dbReference>
<evidence type="ECO:0000313" key="6">
    <source>
        <dbReference type="EMBL" id="HIV39261.1"/>
    </source>
</evidence>
<sequence length="438" mass="48394">MRKNSWLKKGLAIGLSTAFVLSLAGCGGSGENSGSSGDKTIRVGIWDNNQLAGLQQIADEWGEENGYDVEFQVTDWDSYWTMLEAGVQGGEMPDVFWMHSNNALKYMQAGAMLNLDDYIENDDTMNIDDFYPDITNLYTLDGSHYAIPKDHDTIAVIYNKAIFDKYGIEYPTSDWTWQDFADIAQEISEKGAADGVYGTYCNSGDVQNFWYNVIYAFGGKVISDDKTESGFDDPATVEAMDFIANEILPGCPPADAMANTGGDTMFQSGLLGMLPQGSYDVIKYYDADNVDDYGWVMLPYADVNGDGQCQKEERVSIYNGLGWAAYANTDDPDAAYSLISHFCSEESQKKQAELGVTLAGRMGCSDPFQEAYSNMDMTPFIDIEDAGTLVMRPYSKESNWESDICDVLVSAWSDPSTMDEVLTEVVDTMNADLAEENE</sequence>
<organism evidence="6 7">
    <name type="scientific">Candidatus Blautia stercorigallinarum</name>
    <dbReference type="NCBI Taxonomy" id="2838501"/>
    <lineage>
        <taxon>Bacteria</taxon>
        <taxon>Bacillati</taxon>
        <taxon>Bacillota</taxon>
        <taxon>Clostridia</taxon>
        <taxon>Lachnospirales</taxon>
        <taxon>Lachnospiraceae</taxon>
        <taxon>Blautia</taxon>
    </lineage>
</organism>
<dbReference type="EMBL" id="DXIQ01000063">
    <property type="protein sequence ID" value="HIV39261.1"/>
    <property type="molecule type" value="Genomic_DNA"/>
</dbReference>
<dbReference type="Pfam" id="PF01547">
    <property type="entry name" value="SBP_bac_1"/>
    <property type="match status" value="1"/>
</dbReference>
<proteinExistence type="inferred from homology"/>
<evidence type="ECO:0000256" key="1">
    <source>
        <dbReference type="ARBA" id="ARBA00004196"/>
    </source>
</evidence>
<comment type="similarity">
    <text evidence="2">Belongs to the bacterial solute-binding protein 1 family.</text>
</comment>
<gene>
    <name evidence="6" type="ORF">H9747_09760</name>
</gene>
<dbReference type="SUPFAM" id="SSF53850">
    <property type="entry name" value="Periplasmic binding protein-like II"/>
    <property type="match status" value="1"/>
</dbReference>
<dbReference type="GO" id="GO:0030313">
    <property type="term" value="C:cell envelope"/>
    <property type="evidence" value="ECO:0007669"/>
    <property type="project" value="UniProtKB-SubCell"/>
</dbReference>
<keyword evidence="4 5" id="KW-0732">Signal</keyword>
<comment type="subcellular location">
    <subcellularLocation>
        <location evidence="1">Cell envelope</location>
    </subcellularLocation>
</comment>
<dbReference type="InterPro" id="IPR006059">
    <property type="entry name" value="SBP"/>
</dbReference>
<evidence type="ECO:0000256" key="5">
    <source>
        <dbReference type="SAM" id="SignalP"/>
    </source>
</evidence>
<evidence type="ECO:0000256" key="4">
    <source>
        <dbReference type="ARBA" id="ARBA00022729"/>
    </source>
</evidence>
<accession>A0A9D1PEE7</accession>